<keyword evidence="2" id="KW-1185">Reference proteome</keyword>
<dbReference type="EMBL" id="JAVDYC010000001">
    <property type="protein sequence ID" value="MDR7322947.1"/>
    <property type="molecule type" value="Genomic_DNA"/>
</dbReference>
<dbReference type="Proteomes" id="UP001183629">
    <property type="component" value="Unassembled WGS sequence"/>
</dbReference>
<sequence length="186" mass="21065">MAESFLATRRELWRALNWMHDTQARGVRPTIAAAVDTQWLDLDDLQALEDRGWVHYWLPTGADEMPFELANLRYRAAALAQLPFARLAGTPAAEKKLRHPFNRVLRVLHPFKIQRSPLTRVKAVMRSADVDNATLTEMAGLDLIAGIHPVPLTAFRRLPADMPLRVTKKSEMYLPEGAIEGADRYV</sequence>
<evidence type="ECO:0000313" key="1">
    <source>
        <dbReference type="EMBL" id="MDR7322947.1"/>
    </source>
</evidence>
<accession>A0AAE4CT21</accession>
<proteinExistence type="predicted"/>
<dbReference type="AlphaFoldDB" id="A0AAE4CT21"/>
<gene>
    <name evidence="1" type="ORF">J2S44_003197</name>
</gene>
<dbReference type="RefSeq" id="WP_310414080.1">
    <property type="nucleotide sequence ID" value="NZ_JAVDYC010000001.1"/>
</dbReference>
<organism evidence="1 2">
    <name type="scientific">Catenuloplanes niger</name>
    <dbReference type="NCBI Taxonomy" id="587534"/>
    <lineage>
        <taxon>Bacteria</taxon>
        <taxon>Bacillati</taxon>
        <taxon>Actinomycetota</taxon>
        <taxon>Actinomycetes</taxon>
        <taxon>Micromonosporales</taxon>
        <taxon>Micromonosporaceae</taxon>
        <taxon>Catenuloplanes</taxon>
    </lineage>
</organism>
<reference evidence="1 2" key="1">
    <citation type="submission" date="2023-07" db="EMBL/GenBank/DDBJ databases">
        <title>Sequencing the genomes of 1000 actinobacteria strains.</title>
        <authorList>
            <person name="Klenk H.-P."/>
        </authorList>
    </citation>
    <scope>NUCLEOTIDE SEQUENCE [LARGE SCALE GENOMIC DNA]</scope>
    <source>
        <strain evidence="1 2">DSM 44711</strain>
    </source>
</reference>
<protein>
    <submittedName>
        <fullName evidence="1">Uncharacterized protein</fullName>
    </submittedName>
</protein>
<evidence type="ECO:0000313" key="2">
    <source>
        <dbReference type="Proteomes" id="UP001183629"/>
    </source>
</evidence>
<name>A0AAE4CT21_9ACTN</name>
<comment type="caution">
    <text evidence="1">The sequence shown here is derived from an EMBL/GenBank/DDBJ whole genome shotgun (WGS) entry which is preliminary data.</text>
</comment>